<organism evidence="1 2">
    <name type="scientific">Paenibacillus zeirhizosphaerae</name>
    <dbReference type="NCBI Taxonomy" id="2987519"/>
    <lineage>
        <taxon>Bacteria</taxon>
        <taxon>Bacillati</taxon>
        <taxon>Bacillota</taxon>
        <taxon>Bacilli</taxon>
        <taxon>Bacillales</taxon>
        <taxon>Paenibacillaceae</taxon>
        <taxon>Paenibacillus</taxon>
    </lineage>
</organism>
<accession>A0ABT9FR33</accession>
<dbReference type="Pfam" id="PF07873">
    <property type="entry name" value="YabP"/>
    <property type="match status" value="1"/>
</dbReference>
<dbReference type="InterPro" id="IPR022477">
    <property type="entry name" value="Spore_YqfC"/>
</dbReference>
<dbReference type="NCBIfam" id="TIGR02856">
    <property type="entry name" value="spore_yqfC"/>
    <property type="match status" value="1"/>
</dbReference>
<dbReference type="RefSeq" id="WP_305754588.1">
    <property type="nucleotide sequence ID" value="NZ_JAPCKK010000014.1"/>
</dbReference>
<dbReference type="EMBL" id="JAPCKK010000014">
    <property type="protein sequence ID" value="MDP4096986.1"/>
    <property type="molecule type" value="Genomic_DNA"/>
</dbReference>
<evidence type="ECO:0000313" key="1">
    <source>
        <dbReference type="EMBL" id="MDP4096986.1"/>
    </source>
</evidence>
<sequence>MTRISRKLRKWTSEALDLPQDILLDMPRLTLIGSKQLYIENHRGVLSFTPEELLLALSRGRLRIGGSDLVIRSILPEEISVEGEITDIHIERTGEDL</sequence>
<keyword evidence="2" id="KW-1185">Reference proteome</keyword>
<reference evidence="1 2" key="1">
    <citation type="submission" date="2022-10" db="EMBL/GenBank/DDBJ databases">
        <title>Paenibacillus description and whole genome data of maize root bacterial community.</title>
        <authorList>
            <person name="Marton D."/>
            <person name="Farkas M."/>
            <person name="Cserhati M."/>
        </authorList>
    </citation>
    <scope>NUCLEOTIDE SEQUENCE [LARGE SCALE GENOMIC DNA]</scope>
    <source>
        <strain evidence="1 2">P96</strain>
    </source>
</reference>
<proteinExistence type="predicted"/>
<dbReference type="Gene3D" id="2.60.40.2000">
    <property type="match status" value="1"/>
</dbReference>
<name>A0ABT9FR33_9BACL</name>
<dbReference type="InterPro" id="IPR022476">
    <property type="entry name" value="Spore_YabP/YqfC"/>
</dbReference>
<gene>
    <name evidence="1" type="primary">yqfC</name>
    <name evidence="1" type="ORF">OIN60_09410</name>
</gene>
<protein>
    <submittedName>
        <fullName evidence="1">Sporulation protein YqfC</fullName>
    </submittedName>
</protein>
<comment type="caution">
    <text evidence="1">The sequence shown here is derived from an EMBL/GenBank/DDBJ whole genome shotgun (WGS) entry which is preliminary data.</text>
</comment>
<dbReference type="InterPro" id="IPR038705">
    <property type="entry name" value="YabP_sf"/>
</dbReference>
<evidence type="ECO:0000313" key="2">
    <source>
        <dbReference type="Proteomes" id="UP001241848"/>
    </source>
</evidence>
<dbReference type="Proteomes" id="UP001241848">
    <property type="component" value="Unassembled WGS sequence"/>
</dbReference>